<gene>
    <name evidence="1" type="ORF">SZN_00785</name>
</gene>
<dbReference type="AlphaFoldDB" id="G2G3V6"/>
<name>G2G3V6_9ACTN</name>
<evidence type="ECO:0000313" key="2">
    <source>
        <dbReference type="Proteomes" id="UP000004217"/>
    </source>
</evidence>
<keyword evidence="2" id="KW-1185">Reference proteome</keyword>
<dbReference type="Gene3D" id="3.90.1140.10">
    <property type="entry name" value="Cyclic phosphodiesterase"/>
    <property type="match status" value="1"/>
</dbReference>
<reference evidence="1 2" key="1">
    <citation type="submission" date="2011-08" db="EMBL/GenBank/DDBJ databases">
        <authorList>
            <person name="Lin Y."/>
            <person name="Hao X."/>
            <person name="Johnstone L."/>
            <person name="Miller S.J."/>
            <person name="Wei G."/>
            <person name="Rensing C."/>
        </authorList>
    </citation>
    <scope>NUCLEOTIDE SEQUENCE [LARGE SCALE GENOMIC DNA]</scope>
    <source>
        <strain evidence="1 2">K42</strain>
    </source>
</reference>
<proteinExistence type="predicted"/>
<sequence>MKKFTPQFRGGAWSDGLKVLHVYLLPDLTVDRELAQLTASCHEAMAPYPITLLTGGLLHTTVEMIADTTADRISAAERQDLVEALHKHIGDLAPFQITAGSPIANKAGALLDLAPDEPLIDLKGHVQDALIEARGPDVIQHDGGRHHMSLGYSWDTANSDPLQSALRRISPSHVPFHVSQVHLLEVGFDERPRDNGKTAWEISWNSVAVIPLNA</sequence>
<dbReference type="SUPFAM" id="SSF55144">
    <property type="entry name" value="LigT-like"/>
    <property type="match status" value="1"/>
</dbReference>
<protein>
    <recommendedName>
        <fullName evidence="3">2'-5' RNA ligase</fullName>
    </recommendedName>
</protein>
<evidence type="ECO:0000313" key="1">
    <source>
        <dbReference type="EMBL" id="EGX61852.1"/>
    </source>
</evidence>
<evidence type="ECO:0008006" key="3">
    <source>
        <dbReference type="Google" id="ProtNLM"/>
    </source>
</evidence>
<dbReference type="Proteomes" id="UP000004217">
    <property type="component" value="Unassembled WGS sequence"/>
</dbReference>
<organism evidence="1 2">
    <name type="scientific">Streptomyces zinciresistens K42</name>
    <dbReference type="NCBI Taxonomy" id="700597"/>
    <lineage>
        <taxon>Bacteria</taxon>
        <taxon>Bacillati</taxon>
        <taxon>Actinomycetota</taxon>
        <taxon>Actinomycetes</taxon>
        <taxon>Kitasatosporales</taxon>
        <taxon>Streptomycetaceae</taxon>
        <taxon>Streptomyces</taxon>
    </lineage>
</organism>
<accession>G2G3V6</accession>
<dbReference type="PATRIC" id="fig|700597.3.peg.149"/>
<dbReference type="InterPro" id="IPR009097">
    <property type="entry name" value="Cyclic_Pdiesterase"/>
</dbReference>
<comment type="caution">
    <text evidence="1">The sequence shown here is derived from an EMBL/GenBank/DDBJ whole genome shotgun (WGS) entry which is preliminary data.</text>
</comment>
<dbReference type="RefSeq" id="WP_007490609.1">
    <property type="nucleotide sequence ID" value="NZ_AGBF01000001.1"/>
</dbReference>
<dbReference type="EMBL" id="AGBF01000001">
    <property type="protein sequence ID" value="EGX61852.1"/>
    <property type="molecule type" value="Genomic_DNA"/>
</dbReference>
<dbReference type="OrthoDB" id="5193841at2"/>